<protein>
    <submittedName>
        <fullName evidence="1">Histidine triad (HIT) protein</fullName>
    </submittedName>
</protein>
<dbReference type="InterPro" id="IPR036265">
    <property type="entry name" value="HIT-like_sf"/>
</dbReference>
<proteinExistence type="predicted"/>
<organism evidence="1 2">
    <name type="scientific">Actinokineospora xionganensis</name>
    <dbReference type="NCBI Taxonomy" id="2684470"/>
    <lineage>
        <taxon>Bacteria</taxon>
        <taxon>Bacillati</taxon>
        <taxon>Actinomycetota</taxon>
        <taxon>Actinomycetes</taxon>
        <taxon>Pseudonocardiales</taxon>
        <taxon>Pseudonocardiaceae</taxon>
        <taxon>Actinokineospora</taxon>
    </lineage>
</organism>
<evidence type="ECO:0000313" key="1">
    <source>
        <dbReference type="EMBL" id="MBC6450358.1"/>
    </source>
</evidence>
<dbReference type="SUPFAM" id="SSF54197">
    <property type="entry name" value="HIT-like"/>
    <property type="match status" value="1"/>
</dbReference>
<name>A0ABR7LCC8_9PSEU</name>
<reference evidence="1 2" key="1">
    <citation type="submission" date="2020-06" db="EMBL/GenBank/DDBJ databases">
        <title>Actinokineospora xiongansis sp. nov., isolated from soil of Baiyangdian.</title>
        <authorList>
            <person name="Zhang X."/>
        </authorList>
    </citation>
    <scope>NUCLEOTIDE SEQUENCE [LARGE SCALE GENOMIC DNA]</scope>
    <source>
        <strain evidence="1 2">HBU206404</strain>
    </source>
</reference>
<dbReference type="Gene3D" id="3.30.428.10">
    <property type="entry name" value="HIT-like"/>
    <property type="match status" value="1"/>
</dbReference>
<sequence length="130" mass="14405">MVGPQIWADEHVIVSHQPVGDDATTVLGYLFVESRRHAPSLDALTEVEAGAAARAAWRAARALRAEFDPEFVFSAIVGRRVAHFHQHLFVRHRGTPEHYSWMESAEWPGAKRGGVDEVVELSARLALQLG</sequence>
<dbReference type="EMBL" id="JABVED010000016">
    <property type="protein sequence ID" value="MBC6450358.1"/>
    <property type="molecule type" value="Genomic_DNA"/>
</dbReference>
<gene>
    <name evidence="1" type="ORF">GPZ80_24680</name>
</gene>
<dbReference type="Proteomes" id="UP000734823">
    <property type="component" value="Unassembled WGS sequence"/>
</dbReference>
<evidence type="ECO:0000313" key="2">
    <source>
        <dbReference type="Proteomes" id="UP000734823"/>
    </source>
</evidence>
<keyword evidence="2" id="KW-1185">Reference proteome</keyword>
<accession>A0ABR7LCC8</accession>
<comment type="caution">
    <text evidence="1">The sequence shown here is derived from an EMBL/GenBank/DDBJ whole genome shotgun (WGS) entry which is preliminary data.</text>
</comment>